<dbReference type="Proteomes" id="UP001457282">
    <property type="component" value="Unassembled WGS sequence"/>
</dbReference>
<dbReference type="EMBL" id="JBEDUW010000004">
    <property type="protein sequence ID" value="KAK9932253.1"/>
    <property type="molecule type" value="Genomic_DNA"/>
</dbReference>
<gene>
    <name evidence="1" type="ORF">M0R45_019499</name>
</gene>
<keyword evidence="2" id="KW-1185">Reference proteome</keyword>
<protein>
    <submittedName>
        <fullName evidence="1">Uncharacterized protein</fullName>
    </submittedName>
</protein>
<accession>A0AAW1X7D7</accession>
<reference evidence="1 2" key="1">
    <citation type="journal article" date="2023" name="G3 (Bethesda)">
        <title>A chromosome-length genome assembly and annotation of blackberry (Rubus argutus, cv. 'Hillquist').</title>
        <authorList>
            <person name="Bruna T."/>
            <person name="Aryal R."/>
            <person name="Dudchenko O."/>
            <person name="Sargent D.J."/>
            <person name="Mead D."/>
            <person name="Buti M."/>
            <person name="Cavallini A."/>
            <person name="Hytonen T."/>
            <person name="Andres J."/>
            <person name="Pham M."/>
            <person name="Weisz D."/>
            <person name="Mascagni F."/>
            <person name="Usai G."/>
            <person name="Natali L."/>
            <person name="Bassil N."/>
            <person name="Fernandez G.E."/>
            <person name="Lomsadze A."/>
            <person name="Armour M."/>
            <person name="Olukolu B."/>
            <person name="Poorten T."/>
            <person name="Britton C."/>
            <person name="Davik J."/>
            <person name="Ashrafi H."/>
            <person name="Aiden E.L."/>
            <person name="Borodovsky M."/>
            <person name="Worthington M."/>
        </authorList>
    </citation>
    <scope>NUCLEOTIDE SEQUENCE [LARGE SCALE GENOMIC DNA]</scope>
    <source>
        <strain evidence="1">PI 553951</strain>
    </source>
</reference>
<name>A0AAW1X7D7_RUBAR</name>
<proteinExistence type="predicted"/>
<comment type="caution">
    <text evidence="1">The sequence shown here is derived from an EMBL/GenBank/DDBJ whole genome shotgun (WGS) entry which is preliminary data.</text>
</comment>
<sequence>MIKLKDKKQICHGRALPKAAITKSPSRCSQTCQTCVCSAPPCSSTEHSAPMSPPCRARIALVAAASIHQTIQPRRDLLYVAQPDAASLPKSPSVLPSIQTAPISSAKTATQSVATPSAPHRHQLPQTLNAAAPVRRFPPPPPATSLLFTPALIKAQPDIFQIRTASISETSTCLPSFPRRVLLSPFQPSGGPSLLPLV</sequence>
<organism evidence="1 2">
    <name type="scientific">Rubus argutus</name>
    <name type="common">Southern blackberry</name>
    <dbReference type="NCBI Taxonomy" id="59490"/>
    <lineage>
        <taxon>Eukaryota</taxon>
        <taxon>Viridiplantae</taxon>
        <taxon>Streptophyta</taxon>
        <taxon>Embryophyta</taxon>
        <taxon>Tracheophyta</taxon>
        <taxon>Spermatophyta</taxon>
        <taxon>Magnoliopsida</taxon>
        <taxon>eudicotyledons</taxon>
        <taxon>Gunneridae</taxon>
        <taxon>Pentapetalae</taxon>
        <taxon>rosids</taxon>
        <taxon>fabids</taxon>
        <taxon>Rosales</taxon>
        <taxon>Rosaceae</taxon>
        <taxon>Rosoideae</taxon>
        <taxon>Rosoideae incertae sedis</taxon>
        <taxon>Rubus</taxon>
    </lineage>
</organism>
<dbReference type="AlphaFoldDB" id="A0AAW1X7D7"/>
<evidence type="ECO:0000313" key="2">
    <source>
        <dbReference type="Proteomes" id="UP001457282"/>
    </source>
</evidence>
<evidence type="ECO:0000313" key="1">
    <source>
        <dbReference type="EMBL" id="KAK9932253.1"/>
    </source>
</evidence>